<dbReference type="Pfam" id="PF03291">
    <property type="entry name" value="mRNA_G-N7_MeTrfase"/>
    <property type="match status" value="1"/>
</dbReference>
<feature type="binding site" evidence="11">
    <location>
        <position position="207"/>
    </location>
    <ligand>
        <name>S-adenosyl-L-methionine</name>
        <dbReference type="ChEBI" id="CHEBI:59789"/>
    </ligand>
</feature>
<evidence type="ECO:0000256" key="10">
    <source>
        <dbReference type="PIRNR" id="PIRNR028762"/>
    </source>
</evidence>
<dbReference type="EMBL" id="JBDJPC010000004">
    <property type="protein sequence ID" value="KAL1505441.1"/>
    <property type="molecule type" value="Genomic_DNA"/>
</dbReference>
<dbReference type="GO" id="GO:0005634">
    <property type="term" value="C:nucleus"/>
    <property type="evidence" value="ECO:0007669"/>
    <property type="project" value="UniProtKB-SubCell"/>
</dbReference>
<keyword evidence="6 10" id="KW-0694">RNA-binding</keyword>
<organism evidence="14 15">
    <name type="scientific">Hypothenemus hampei</name>
    <name type="common">Coffee berry borer</name>
    <dbReference type="NCBI Taxonomy" id="57062"/>
    <lineage>
        <taxon>Eukaryota</taxon>
        <taxon>Metazoa</taxon>
        <taxon>Ecdysozoa</taxon>
        <taxon>Arthropoda</taxon>
        <taxon>Hexapoda</taxon>
        <taxon>Insecta</taxon>
        <taxon>Pterygota</taxon>
        <taxon>Neoptera</taxon>
        <taxon>Endopterygota</taxon>
        <taxon>Coleoptera</taxon>
        <taxon>Polyphaga</taxon>
        <taxon>Cucujiformia</taxon>
        <taxon>Curculionidae</taxon>
        <taxon>Scolytinae</taxon>
        <taxon>Hypothenemus</taxon>
    </lineage>
</organism>
<feature type="binding site" evidence="11">
    <location>
        <position position="179"/>
    </location>
    <ligand>
        <name>S-adenosyl-L-methionine</name>
        <dbReference type="ChEBI" id="CHEBI:59789"/>
    </ligand>
</feature>
<feature type="binding site" evidence="11">
    <location>
        <position position="269"/>
    </location>
    <ligand>
        <name>S-adenosyl-L-methionine</name>
        <dbReference type="ChEBI" id="CHEBI:59789"/>
    </ligand>
</feature>
<evidence type="ECO:0000256" key="6">
    <source>
        <dbReference type="ARBA" id="ARBA00022884"/>
    </source>
</evidence>
<keyword evidence="3 10" id="KW-0507">mRNA processing</keyword>
<evidence type="ECO:0000256" key="8">
    <source>
        <dbReference type="ARBA" id="ARBA00023242"/>
    </source>
</evidence>
<dbReference type="GO" id="GO:0003723">
    <property type="term" value="F:RNA binding"/>
    <property type="evidence" value="ECO:0007669"/>
    <property type="project" value="UniProtKB-KW"/>
</dbReference>
<feature type="compositionally biased region" description="Basic and acidic residues" evidence="12">
    <location>
        <begin position="78"/>
        <end position="97"/>
    </location>
</feature>
<protein>
    <recommendedName>
        <fullName evidence="10">mRNA cap guanine-N(7) methyltransferase</fullName>
        <ecNumber evidence="10">2.1.1.56</ecNumber>
    </recommendedName>
    <alternativeName>
        <fullName evidence="10">mRNA (guanine-N(7))-methyltransferase</fullName>
    </alternativeName>
    <alternativeName>
        <fullName evidence="10">mRNA cap methyltransferase</fullName>
    </alternativeName>
</protein>
<evidence type="ECO:0000256" key="2">
    <source>
        <dbReference type="ARBA" id="ARBA00022603"/>
    </source>
</evidence>
<feature type="binding site" evidence="11">
    <location>
        <position position="297"/>
    </location>
    <ligand>
        <name>S-adenosyl-L-methionine</name>
        <dbReference type="ChEBI" id="CHEBI:59789"/>
    </ligand>
</feature>
<sequence length="499" mass="57588">MSEKSNTDDLEQTVMLAAAAADSRHYEESSSSSPEQKESEEAPLEICPTDDTKYYQEIGRNTDSSDRINCPKTQSRKRGYETENSHEKNTDCSDRNNHLKPQSRKRGYEAENNHEDGSKGKKRKAYGTEASSNNCTESSEGSSHSEVVATHYNLIEDKGLQERFRSPIIYLRIFHNWIKSMLIDEYLQKTKDLKKQYNPVIRVHDMACGKGGDLSKWKKHNISHLICSDIAEVSLEHCKQRYDDMKRKSRNDRGWNTTNFFSLELIHGDAGQVRYREKFSDPSIKIDLVSCQFAFHYSFESLPQAENWFRNVSECLQAGGYFIGTMIDSNEIISRARKSQTGSFGNDVFEVNNLEFDLDNPPLFGGKYNFHLYGVVDCPEFLVHFPTFVKLARKYGLKFIRKEKFNEFFHRMKDEGKQLLTTMGALETYPPVGRKNLVGDAPNDYDHAKEFMKEKDNMYVPCGTLSRSEWEASTLYMTFAFEKLKNTWNPDGTPCYEDK</sequence>
<dbReference type="PANTHER" id="PTHR12189:SF2">
    <property type="entry name" value="MRNA CAP GUANINE-N7 METHYLTRANSFERASE"/>
    <property type="match status" value="1"/>
</dbReference>
<evidence type="ECO:0000256" key="3">
    <source>
        <dbReference type="ARBA" id="ARBA00022664"/>
    </source>
</evidence>
<evidence type="ECO:0000259" key="13">
    <source>
        <dbReference type="PROSITE" id="PS51562"/>
    </source>
</evidence>
<dbReference type="Gene3D" id="3.40.50.150">
    <property type="entry name" value="Vaccinia Virus protein VP39"/>
    <property type="match status" value="1"/>
</dbReference>
<evidence type="ECO:0000256" key="11">
    <source>
        <dbReference type="PIRSR" id="PIRSR028762-1"/>
    </source>
</evidence>
<keyword evidence="15" id="KW-1185">Reference proteome</keyword>
<evidence type="ECO:0000256" key="9">
    <source>
        <dbReference type="ARBA" id="ARBA00044712"/>
    </source>
</evidence>
<dbReference type="PANTHER" id="PTHR12189">
    <property type="entry name" value="MRNA GUANINE-7- METHYLTRANSFERASE"/>
    <property type="match status" value="1"/>
</dbReference>
<feature type="region of interest" description="Disordered" evidence="12">
    <location>
        <begin position="1"/>
        <end position="143"/>
    </location>
</feature>
<dbReference type="InterPro" id="IPR016899">
    <property type="entry name" value="mRNA_G-N7_MeTrfase_euk"/>
</dbReference>
<evidence type="ECO:0000256" key="4">
    <source>
        <dbReference type="ARBA" id="ARBA00022679"/>
    </source>
</evidence>
<feature type="binding site" evidence="11">
    <location>
        <position position="292"/>
    </location>
    <ligand>
        <name>S-adenosyl-L-methionine</name>
        <dbReference type="ChEBI" id="CHEBI:59789"/>
    </ligand>
</feature>
<keyword evidence="4 10" id="KW-0808">Transferase</keyword>
<reference evidence="14 15" key="1">
    <citation type="submission" date="2024-05" db="EMBL/GenBank/DDBJ databases">
        <title>Genetic variation in Jamaican populations of the coffee berry borer (Hypothenemus hampei).</title>
        <authorList>
            <person name="Errbii M."/>
            <person name="Myrie A."/>
        </authorList>
    </citation>
    <scope>NUCLEOTIDE SEQUENCE [LARGE SCALE GENOMIC DNA]</scope>
    <source>
        <strain evidence="14">JA-Hopewell-2020-01-JO</strain>
        <tissue evidence="14">Whole body</tissue>
    </source>
</reference>
<evidence type="ECO:0000313" key="14">
    <source>
        <dbReference type="EMBL" id="KAL1505441.1"/>
    </source>
</evidence>
<feature type="compositionally biased region" description="Basic and acidic residues" evidence="12">
    <location>
        <begin position="106"/>
        <end position="119"/>
    </location>
</feature>
<dbReference type="Proteomes" id="UP001566132">
    <property type="component" value="Unassembled WGS sequence"/>
</dbReference>
<evidence type="ECO:0000256" key="1">
    <source>
        <dbReference type="ARBA" id="ARBA00004123"/>
    </source>
</evidence>
<dbReference type="InterPro" id="IPR029063">
    <property type="entry name" value="SAM-dependent_MTases_sf"/>
</dbReference>
<evidence type="ECO:0000313" key="15">
    <source>
        <dbReference type="Proteomes" id="UP001566132"/>
    </source>
</evidence>
<comment type="similarity">
    <text evidence="10">Belongs to the class I-like SAM-binding methyltransferase superfamily. mRNA cap 0 methyltransferase family.</text>
</comment>
<dbReference type="CDD" id="cd02440">
    <property type="entry name" value="AdoMet_MTases"/>
    <property type="match status" value="1"/>
</dbReference>
<accession>A0ABD1EX79</accession>
<dbReference type="InterPro" id="IPR004971">
    <property type="entry name" value="mRNA_G-N7_MeTrfase_dom"/>
</dbReference>
<keyword evidence="5 10" id="KW-0949">S-adenosyl-L-methionine</keyword>
<name>A0ABD1EX79_HYPHA</name>
<evidence type="ECO:0000256" key="12">
    <source>
        <dbReference type="SAM" id="MobiDB-lite"/>
    </source>
</evidence>
<feature type="domain" description="MRNA cap 0 methyltransferase" evidence="13">
    <location>
        <begin position="166"/>
        <end position="484"/>
    </location>
</feature>
<keyword evidence="7 10" id="KW-0506">mRNA capping</keyword>
<dbReference type="PROSITE" id="PS51562">
    <property type="entry name" value="RNA_CAP0_MT"/>
    <property type="match status" value="1"/>
</dbReference>
<evidence type="ECO:0000256" key="5">
    <source>
        <dbReference type="ARBA" id="ARBA00022691"/>
    </source>
</evidence>
<comment type="subcellular location">
    <subcellularLocation>
        <location evidence="1 10">Nucleus</location>
    </subcellularLocation>
</comment>
<keyword evidence="2 10" id="KW-0489">Methyltransferase</keyword>
<comment type="catalytic activity">
    <reaction evidence="9">
        <text>a 5'-end (5'-triphosphoguanosine)-ribonucleoside in mRNA + S-adenosyl-L-methionine = a 5'-end (N(7)-methyl 5'-triphosphoguanosine)-ribonucleoside in mRNA + S-adenosyl-L-homocysteine</text>
        <dbReference type="Rhea" id="RHEA:67008"/>
        <dbReference type="Rhea" id="RHEA-COMP:17166"/>
        <dbReference type="Rhea" id="RHEA-COMP:17167"/>
        <dbReference type="ChEBI" id="CHEBI:57856"/>
        <dbReference type="ChEBI" id="CHEBI:59789"/>
        <dbReference type="ChEBI" id="CHEBI:156461"/>
        <dbReference type="ChEBI" id="CHEBI:167617"/>
        <dbReference type="EC" id="2.1.1.56"/>
    </reaction>
</comment>
<dbReference type="PIRSF" id="PIRSF028762">
    <property type="entry name" value="ABD1"/>
    <property type="match status" value="1"/>
</dbReference>
<dbReference type="SUPFAM" id="SSF53335">
    <property type="entry name" value="S-adenosyl-L-methionine-dependent methyltransferases"/>
    <property type="match status" value="1"/>
</dbReference>
<feature type="binding site" evidence="11">
    <location>
        <position position="229"/>
    </location>
    <ligand>
        <name>S-adenosyl-L-methionine</name>
        <dbReference type="ChEBI" id="CHEBI:59789"/>
    </ligand>
</feature>
<comment type="caution">
    <text evidence="14">The sequence shown here is derived from an EMBL/GenBank/DDBJ whole genome shotgun (WGS) entry which is preliminary data.</text>
</comment>
<evidence type="ECO:0000256" key="7">
    <source>
        <dbReference type="ARBA" id="ARBA00023042"/>
    </source>
</evidence>
<dbReference type="EC" id="2.1.1.56" evidence="10"/>
<proteinExistence type="inferred from homology"/>
<dbReference type="GO" id="GO:0004482">
    <property type="term" value="F:mRNA 5'-cap (guanine-N7-)-methyltransferase activity"/>
    <property type="evidence" value="ECO:0007669"/>
    <property type="project" value="UniProtKB-EC"/>
</dbReference>
<keyword evidence="8 10" id="KW-0539">Nucleus</keyword>
<dbReference type="AlphaFoldDB" id="A0ABD1EX79"/>
<gene>
    <name evidence="14" type="ORF">ABEB36_005010</name>
</gene>
<dbReference type="InterPro" id="IPR039753">
    <property type="entry name" value="RG7MT1"/>
</dbReference>